<dbReference type="Pfam" id="PF07690">
    <property type="entry name" value="MFS_1"/>
    <property type="match status" value="2"/>
</dbReference>
<feature type="transmembrane region" description="Helical" evidence="7">
    <location>
        <begin position="329"/>
        <end position="351"/>
    </location>
</feature>
<evidence type="ECO:0000256" key="7">
    <source>
        <dbReference type="SAM" id="Phobius"/>
    </source>
</evidence>
<feature type="transmembrane region" description="Helical" evidence="7">
    <location>
        <begin position="382"/>
        <end position="403"/>
    </location>
</feature>
<proteinExistence type="predicted"/>
<feature type="transmembrane region" description="Helical" evidence="7">
    <location>
        <begin position="28"/>
        <end position="51"/>
    </location>
</feature>
<dbReference type="PROSITE" id="PS50850">
    <property type="entry name" value="MFS"/>
    <property type="match status" value="1"/>
</dbReference>
<accession>A0A369KCT8</accession>
<keyword evidence="5 7" id="KW-0472">Membrane</keyword>
<keyword evidence="10" id="KW-1185">Reference proteome</keyword>
<comment type="caution">
    <text evidence="9">The sequence shown here is derived from an EMBL/GenBank/DDBJ whole genome shotgun (WGS) entry which is preliminary data.</text>
</comment>
<keyword evidence="2" id="KW-0813">Transport</keyword>
<reference evidence="9" key="1">
    <citation type="submission" date="2018-04" db="EMBL/GenBank/DDBJ databases">
        <title>Whole genome sequencing of Hypsizygus marmoreus.</title>
        <authorList>
            <person name="Choi I.-G."/>
            <person name="Min B."/>
            <person name="Kim J.-G."/>
            <person name="Kim S."/>
            <person name="Oh Y.-L."/>
            <person name="Kong W.-S."/>
            <person name="Park H."/>
            <person name="Jeong J."/>
            <person name="Song E.-S."/>
        </authorList>
    </citation>
    <scope>NUCLEOTIDE SEQUENCE [LARGE SCALE GENOMIC DNA]</scope>
    <source>
        <strain evidence="9">51987-8</strain>
    </source>
</reference>
<evidence type="ECO:0000256" key="1">
    <source>
        <dbReference type="ARBA" id="ARBA00004141"/>
    </source>
</evidence>
<organism evidence="9 10">
    <name type="scientific">Hypsizygus marmoreus</name>
    <name type="common">White beech mushroom</name>
    <name type="synonym">Agaricus marmoreus</name>
    <dbReference type="NCBI Taxonomy" id="39966"/>
    <lineage>
        <taxon>Eukaryota</taxon>
        <taxon>Fungi</taxon>
        <taxon>Dikarya</taxon>
        <taxon>Basidiomycota</taxon>
        <taxon>Agaricomycotina</taxon>
        <taxon>Agaricomycetes</taxon>
        <taxon>Agaricomycetidae</taxon>
        <taxon>Agaricales</taxon>
        <taxon>Tricholomatineae</taxon>
        <taxon>Lyophyllaceae</taxon>
        <taxon>Hypsizygus</taxon>
    </lineage>
</organism>
<protein>
    <submittedName>
        <fullName evidence="9">MFS-type transporter C18.02</fullName>
    </submittedName>
</protein>
<dbReference type="OrthoDB" id="440553at2759"/>
<evidence type="ECO:0000256" key="6">
    <source>
        <dbReference type="SAM" id="MobiDB-lite"/>
    </source>
</evidence>
<feature type="domain" description="Major facilitator superfamily (MFS) profile" evidence="8">
    <location>
        <begin position="32"/>
        <end position="476"/>
    </location>
</feature>
<dbReference type="CDD" id="cd17325">
    <property type="entry name" value="MFS_MdtG_SLC18_like"/>
    <property type="match status" value="1"/>
</dbReference>
<keyword evidence="3 7" id="KW-0812">Transmembrane</keyword>
<gene>
    <name evidence="9" type="primary">SPCC18.02</name>
    <name evidence="9" type="ORF">Hypma_015113</name>
</gene>
<dbReference type="AlphaFoldDB" id="A0A369KCT8"/>
<evidence type="ECO:0000313" key="10">
    <source>
        <dbReference type="Proteomes" id="UP000076154"/>
    </source>
</evidence>
<dbReference type="InterPro" id="IPR036259">
    <property type="entry name" value="MFS_trans_sf"/>
</dbReference>
<name>A0A369KCT8_HYPMA</name>
<dbReference type="Proteomes" id="UP000076154">
    <property type="component" value="Unassembled WGS sequence"/>
</dbReference>
<evidence type="ECO:0000256" key="2">
    <source>
        <dbReference type="ARBA" id="ARBA00022448"/>
    </source>
</evidence>
<feature type="transmembrane region" description="Helical" evidence="7">
    <location>
        <begin position="450"/>
        <end position="474"/>
    </location>
</feature>
<dbReference type="InterPro" id="IPR050930">
    <property type="entry name" value="MFS_Vesicular_Transporter"/>
</dbReference>
<dbReference type="GO" id="GO:0022857">
    <property type="term" value="F:transmembrane transporter activity"/>
    <property type="evidence" value="ECO:0007669"/>
    <property type="project" value="InterPro"/>
</dbReference>
<evidence type="ECO:0000259" key="8">
    <source>
        <dbReference type="PROSITE" id="PS50850"/>
    </source>
</evidence>
<dbReference type="Gene3D" id="1.20.1250.20">
    <property type="entry name" value="MFS general substrate transporter like domains"/>
    <property type="match status" value="2"/>
</dbReference>
<feature type="transmembrane region" description="Helical" evidence="7">
    <location>
        <begin position="160"/>
        <end position="183"/>
    </location>
</feature>
<sequence length="495" mass="53081">MPSYPSETTTDFKLPPGRPPIGLKWRSSYWFVTFLVGLGVATDLLVYSIIIPVMPFQLQKLGYTGVSALSGWLLFAYSAGLVVATIPIAMFSERYNARRWPLIIGLLILVGSQIMLMEAPIYAVMCIARILQGVGSSMVWVVGLAFLCDSTPEQFVGRQLGLAMAGLSIGVVIGPPVGGALYSRFGFRGPFIFGLGATVIDLLARIVAIERNEALRWGLDPWRLAPMALATGDAEAAQGEKSTEAAKEPSSEKKSEVNLSASPITGEASVVQEKRKPLSLLAVIIKLSKSPRAVVASIITLLYGIIYTSQEPAIPLHLQSVWGFNSEKVGLVFLAAVVPTIFSSSLSGWYADHKGPEWLVFGCTLLALPWWVVVIIRGPVALFIVAFAIEMFFTSGILSPLTAELAAVSRGIEGVGYAHVYGAFNLAYGIGSAVGPVAGGQIYDHVKHGWTALCLLAAGLLAASLVLGFFYVGANPLSSRLTRYLRRASRTEVPE</sequence>
<feature type="transmembrane region" description="Helical" evidence="7">
    <location>
        <begin position="130"/>
        <end position="148"/>
    </location>
</feature>
<feature type="transmembrane region" description="Helical" evidence="7">
    <location>
        <begin position="189"/>
        <end position="208"/>
    </location>
</feature>
<dbReference type="PANTHER" id="PTHR23506">
    <property type="entry name" value="GH10249P"/>
    <property type="match status" value="1"/>
</dbReference>
<feature type="transmembrane region" description="Helical" evidence="7">
    <location>
        <begin position="358"/>
        <end position="376"/>
    </location>
</feature>
<dbReference type="InParanoid" id="A0A369KCT8"/>
<dbReference type="InterPro" id="IPR011701">
    <property type="entry name" value="MFS"/>
</dbReference>
<dbReference type="FunCoup" id="A0A369KCT8">
    <property type="interactions" value="1"/>
</dbReference>
<evidence type="ECO:0000256" key="3">
    <source>
        <dbReference type="ARBA" id="ARBA00022692"/>
    </source>
</evidence>
<feature type="transmembrane region" description="Helical" evidence="7">
    <location>
        <begin position="103"/>
        <end position="124"/>
    </location>
</feature>
<dbReference type="EMBL" id="LUEZ02000010">
    <property type="protein sequence ID" value="RDB29583.1"/>
    <property type="molecule type" value="Genomic_DNA"/>
</dbReference>
<feature type="transmembrane region" description="Helical" evidence="7">
    <location>
        <begin position="293"/>
        <end position="309"/>
    </location>
</feature>
<dbReference type="GO" id="GO:0016020">
    <property type="term" value="C:membrane"/>
    <property type="evidence" value="ECO:0007669"/>
    <property type="project" value="UniProtKB-SubCell"/>
</dbReference>
<dbReference type="PANTHER" id="PTHR23506:SF23">
    <property type="entry name" value="GH10249P"/>
    <property type="match status" value="1"/>
</dbReference>
<evidence type="ECO:0000256" key="4">
    <source>
        <dbReference type="ARBA" id="ARBA00022989"/>
    </source>
</evidence>
<feature type="transmembrane region" description="Helical" evidence="7">
    <location>
        <begin position="71"/>
        <end position="91"/>
    </location>
</feature>
<feature type="transmembrane region" description="Helical" evidence="7">
    <location>
        <begin position="415"/>
        <end position="438"/>
    </location>
</feature>
<evidence type="ECO:0000313" key="9">
    <source>
        <dbReference type="EMBL" id="RDB29583.1"/>
    </source>
</evidence>
<dbReference type="SUPFAM" id="SSF103473">
    <property type="entry name" value="MFS general substrate transporter"/>
    <property type="match status" value="1"/>
</dbReference>
<feature type="compositionally biased region" description="Basic and acidic residues" evidence="6">
    <location>
        <begin position="241"/>
        <end position="256"/>
    </location>
</feature>
<keyword evidence="4 7" id="KW-1133">Transmembrane helix</keyword>
<comment type="subcellular location">
    <subcellularLocation>
        <location evidence="1">Membrane</location>
        <topology evidence="1">Multi-pass membrane protein</topology>
    </subcellularLocation>
</comment>
<evidence type="ECO:0000256" key="5">
    <source>
        <dbReference type="ARBA" id="ARBA00023136"/>
    </source>
</evidence>
<feature type="region of interest" description="Disordered" evidence="6">
    <location>
        <begin position="236"/>
        <end position="259"/>
    </location>
</feature>
<dbReference type="STRING" id="39966.A0A369KCT8"/>
<dbReference type="InterPro" id="IPR020846">
    <property type="entry name" value="MFS_dom"/>
</dbReference>